<evidence type="ECO:0000256" key="1">
    <source>
        <dbReference type="SAM" id="Phobius"/>
    </source>
</evidence>
<name>A0A238JMW5_9RHOB</name>
<gene>
    <name evidence="3" type="ORF">COL8621_00499</name>
</gene>
<evidence type="ECO:0000313" key="4">
    <source>
        <dbReference type="Proteomes" id="UP000202922"/>
    </source>
</evidence>
<keyword evidence="1" id="KW-1133">Transmembrane helix</keyword>
<proteinExistence type="predicted"/>
<feature type="chain" id="PRO_5013031552" description="VPLPA-CTERM protein sorting domain-containing protein" evidence="2">
    <location>
        <begin position="21"/>
        <end position="198"/>
    </location>
</feature>
<dbReference type="AlphaFoldDB" id="A0A238JMW5"/>
<evidence type="ECO:0000256" key="2">
    <source>
        <dbReference type="SAM" id="SignalP"/>
    </source>
</evidence>
<dbReference type="Proteomes" id="UP000202922">
    <property type="component" value="Unassembled WGS sequence"/>
</dbReference>
<accession>A0A238JMW5</accession>
<keyword evidence="1" id="KW-0812">Transmembrane</keyword>
<keyword evidence="2" id="KW-0732">Signal</keyword>
<dbReference type="EMBL" id="FXYE01000001">
    <property type="protein sequence ID" value="SMX31537.1"/>
    <property type="molecule type" value="Genomic_DNA"/>
</dbReference>
<evidence type="ECO:0000313" key="3">
    <source>
        <dbReference type="EMBL" id="SMX31537.1"/>
    </source>
</evidence>
<reference evidence="4" key="1">
    <citation type="submission" date="2017-05" db="EMBL/GenBank/DDBJ databases">
        <authorList>
            <person name="Rodrigo-Torres L."/>
            <person name="Arahal R. D."/>
            <person name="Lucena T."/>
        </authorList>
    </citation>
    <scope>NUCLEOTIDE SEQUENCE [LARGE SCALE GENOMIC DNA]</scope>
    <source>
        <strain evidence="4">CECT 8621</strain>
    </source>
</reference>
<organism evidence="3 4">
    <name type="scientific">Actibacterium lipolyticum</name>
    <dbReference type="NCBI Taxonomy" id="1524263"/>
    <lineage>
        <taxon>Bacteria</taxon>
        <taxon>Pseudomonadati</taxon>
        <taxon>Pseudomonadota</taxon>
        <taxon>Alphaproteobacteria</taxon>
        <taxon>Rhodobacterales</taxon>
        <taxon>Roseobacteraceae</taxon>
        <taxon>Actibacterium</taxon>
    </lineage>
</organism>
<feature type="signal peptide" evidence="2">
    <location>
        <begin position="1"/>
        <end position="20"/>
    </location>
</feature>
<keyword evidence="4" id="KW-1185">Reference proteome</keyword>
<dbReference type="OrthoDB" id="7888656at2"/>
<feature type="transmembrane region" description="Helical" evidence="1">
    <location>
        <begin position="170"/>
        <end position="190"/>
    </location>
</feature>
<dbReference type="RefSeq" id="WP_093965742.1">
    <property type="nucleotide sequence ID" value="NZ_FXYE01000001.1"/>
</dbReference>
<protein>
    <recommendedName>
        <fullName evidence="5">VPLPA-CTERM protein sorting domain-containing protein</fullName>
    </recommendedName>
</protein>
<keyword evidence="1" id="KW-0472">Membrane</keyword>
<sequence>MKHTALAFVAAGTFALAANASNASTIDFTIDVGASSVSMTNTTCIVGNCVATASLSSSLGGTYTIAEGATETFDFLEFDTAGGRGFGTYDIVATLAFTDPVDATTTITGTNNAYTVIAGSLVGGVLTWDDSPVTITLSDGSIVTVGFDDASNALQPGYSTTATIGVVSTVPVPFAGAALAGGLGLLPIVARRRRRKAA</sequence>
<evidence type="ECO:0008006" key="5">
    <source>
        <dbReference type="Google" id="ProtNLM"/>
    </source>
</evidence>